<organism evidence="2 3">
    <name type="scientific">Pseudomonas fluvialis</name>
    <dbReference type="NCBI Taxonomy" id="1793966"/>
    <lineage>
        <taxon>Bacteria</taxon>
        <taxon>Pseudomonadati</taxon>
        <taxon>Pseudomonadota</taxon>
        <taxon>Gammaproteobacteria</taxon>
        <taxon>Pseudomonadales</taxon>
        <taxon>Pseudomonadaceae</taxon>
        <taxon>Pseudomonas</taxon>
    </lineage>
</organism>
<dbReference type="AlphaFoldDB" id="A0A7X0EVV6"/>
<name>A0A7X0EVV6_9PSED</name>
<dbReference type="RefSeq" id="WP_184684865.1">
    <property type="nucleotide sequence ID" value="NZ_JACHLL010000006.1"/>
</dbReference>
<proteinExistence type="predicted"/>
<feature type="chain" id="PRO_5030765736" description="DUF4019 domain-containing protein" evidence="1">
    <location>
        <begin position="22"/>
        <end position="150"/>
    </location>
</feature>
<reference evidence="2 3" key="1">
    <citation type="submission" date="2020-08" db="EMBL/GenBank/DDBJ databases">
        <title>Functional genomics of gut bacteria from endangered species of beetles.</title>
        <authorList>
            <person name="Carlos-Shanley C."/>
        </authorList>
    </citation>
    <scope>NUCLEOTIDE SEQUENCE [LARGE SCALE GENOMIC DNA]</scope>
    <source>
        <strain evidence="2 3">S00202</strain>
    </source>
</reference>
<keyword evidence="1" id="KW-0732">Signal</keyword>
<accession>A0A7X0EVV6</accession>
<gene>
    <name evidence="2" type="ORF">HNP49_003169</name>
</gene>
<sequence>MRLHKAIIAAFFSIAAMNTYSAEPLYSIDEFEKKFTECLTAAAKKRSTCVENLIIKHLPVDIKESKPQAASISRILDERMGDGTLYKLHKIKSIDGGDLFFKRVSIIEDSAQTFMAVDCTYVNFQGDLYLYSIRLNSNKEGIEEALGFEI</sequence>
<protein>
    <recommendedName>
        <fullName evidence="4">DUF4019 domain-containing protein</fullName>
    </recommendedName>
</protein>
<dbReference type="EMBL" id="JACHLL010000006">
    <property type="protein sequence ID" value="MBB6342981.1"/>
    <property type="molecule type" value="Genomic_DNA"/>
</dbReference>
<dbReference type="Proteomes" id="UP000557193">
    <property type="component" value="Unassembled WGS sequence"/>
</dbReference>
<keyword evidence="3" id="KW-1185">Reference proteome</keyword>
<evidence type="ECO:0000313" key="3">
    <source>
        <dbReference type="Proteomes" id="UP000557193"/>
    </source>
</evidence>
<evidence type="ECO:0008006" key="4">
    <source>
        <dbReference type="Google" id="ProtNLM"/>
    </source>
</evidence>
<evidence type="ECO:0000256" key="1">
    <source>
        <dbReference type="SAM" id="SignalP"/>
    </source>
</evidence>
<comment type="caution">
    <text evidence="2">The sequence shown here is derived from an EMBL/GenBank/DDBJ whole genome shotgun (WGS) entry which is preliminary data.</text>
</comment>
<evidence type="ECO:0000313" key="2">
    <source>
        <dbReference type="EMBL" id="MBB6342981.1"/>
    </source>
</evidence>
<feature type="signal peptide" evidence="1">
    <location>
        <begin position="1"/>
        <end position="21"/>
    </location>
</feature>